<dbReference type="PANTHER" id="PTHR30461">
    <property type="entry name" value="DNA-INVERTASE FROM LAMBDOID PROPHAGE"/>
    <property type="match status" value="1"/>
</dbReference>
<feature type="domain" description="Recombinase" evidence="2">
    <location>
        <begin position="169"/>
        <end position="272"/>
    </location>
</feature>
<dbReference type="Gene3D" id="3.40.50.1390">
    <property type="entry name" value="Resolvase, N-terminal catalytic domain"/>
    <property type="match status" value="1"/>
</dbReference>
<protein>
    <submittedName>
        <fullName evidence="3">Recombinase family protein</fullName>
    </submittedName>
</protein>
<dbReference type="Pfam" id="PF07508">
    <property type="entry name" value="Recombinase"/>
    <property type="match status" value="1"/>
</dbReference>
<evidence type="ECO:0000313" key="4">
    <source>
        <dbReference type="Proteomes" id="UP000253958"/>
    </source>
</evidence>
<reference evidence="3 4" key="2">
    <citation type="submission" date="2018-08" db="EMBL/GenBank/DDBJ databases">
        <title>Streptomyces kandeliansis sp. nov., an endophytic bacterium isolated from mangrove plant.</title>
        <authorList>
            <person name="Wang R."/>
        </authorList>
    </citation>
    <scope>NUCLEOTIDE SEQUENCE [LARGE SCALE GENOMIC DNA]</scope>
    <source>
        <strain evidence="4">H14(2018)</strain>
    </source>
</reference>
<dbReference type="Gene3D" id="3.90.1750.20">
    <property type="entry name" value="Putative Large Serine Recombinase, Chain B, Domain 2"/>
    <property type="match status" value="1"/>
</dbReference>
<dbReference type="SMART" id="SM00857">
    <property type="entry name" value="Resolvase"/>
    <property type="match status" value="1"/>
</dbReference>
<dbReference type="PROSITE" id="PS51737">
    <property type="entry name" value="RECOMBINASE_DNA_BIND"/>
    <property type="match status" value="1"/>
</dbReference>
<evidence type="ECO:0000259" key="2">
    <source>
        <dbReference type="PROSITE" id="PS51737"/>
    </source>
</evidence>
<dbReference type="InterPro" id="IPR036162">
    <property type="entry name" value="Resolvase-like_N_sf"/>
</dbReference>
<dbReference type="RefSeq" id="WP_114919002.1">
    <property type="nucleotide sequence ID" value="NZ_CP031263.1"/>
</dbReference>
<proteinExistence type="predicted"/>
<accession>A0A6N3JUF2</accession>
<dbReference type="EMBL" id="CP031263">
    <property type="protein sequence ID" value="AXH89448.1"/>
    <property type="molecule type" value="Genomic_DNA"/>
</dbReference>
<dbReference type="SUPFAM" id="SSF53041">
    <property type="entry name" value="Resolvase-like"/>
    <property type="match status" value="1"/>
</dbReference>
<dbReference type="AlphaFoldDB" id="A0A6N3JUF2"/>
<sequence>MPADRPLRAAIYCRISLARFDDTLKVDDQERVCRELAAARGWTVAAHHVFKDNSKSAWRRDRKRPGWDAMLAAVKGGEVGAIVVYHGDRLVRQMSDLEALIDLADTKGIRLASPTGERDLDNADDRYILRIEAAGNTREVDATSRRLKRHYDRLAEKGIVRLGGRGGRAFGFEPDGLTVRETDAEVVREVARRILSGEPVGAIARALNDRGVTTTTGGPWDHGALKKLMLRPRLAGLVARHGRIVGSAAWPAILDRSTWETVCATLERKAAAFDYTTNARRYLLTGIARCGTCTEPLVVRHNTRPGLTGYGCINRDCERKVHRAIHHLDPYVTGAVIALLNDPKVREAMQPAAAVDTAPLVAQLEAQQASRQRWLLAAAENPELGPDVLAVTVRRIDQLIAELREQITAAQRPTVLDGLWGIDKAGWGELGLARQRGAVAALLRITVFASGRRGPGFDPKTVRLDPAWLDAQP</sequence>
<dbReference type="InterPro" id="IPR038109">
    <property type="entry name" value="DNA_bind_recomb_sf"/>
</dbReference>
<dbReference type="PROSITE" id="PS51736">
    <property type="entry name" value="RECOMBINASES_3"/>
    <property type="match status" value="1"/>
</dbReference>
<evidence type="ECO:0000313" key="3">
    <source>
        <dbReference type="EMBL" id="AXH89448.1"/>
    </source>
</evidence>
<dbReference type="GO" id="GO:0003677">
    <property type="term" value="F:DNA binding"/>
    <property type="evidence" value="ECO:0007669"/>
    <property type="project" value="InterPro"/>
</dbReference>
<gene>
    <name evidence="3" type="ORF">DVH21_05565</name>
</gene>
<dbReference type="Proteomes" id="UP000253958">
    <property type="component" value="Chromosome"/>
</dbReference>
<dbReference type="PANTHER" id="PTHR30461:SF23">
    <property type="entry name" value="DNA RECOMBINASE-RELATED"/>
    <property type="match status" value="1"/>
</dbReference>
<name>A0A6N3JUF2_9ACTN</name>
<dbReference type="GO" id="GO:0000150">
    <property type="term" value="F:DNA strand exchange activity"/>
    <property type="evidence" value="ECO:0007669"/>
    <property type="project" value="InterPro"/>
</dbReference>
<dbReference type="InterPro" id="IPR006119">
    <property type="entry name" value="Resolv_N"/>
</dbReference>
<feature type="domain" description="Resolvase/invertase-type recombinase catalytic" evidence="1">
    <location>
        <begin position="8"/>
        <end position="158"/>
    </location>
</feature>
<reference evidence="3 4" key="1">
    <citation type="submission" date="2018-07" db="EMBL/GenBank/DDBJ databases">
        <authorList>
            <person name="Ye Y."/>
        </authorList>
    </citation>
    <scope>NUCLEOTIDE SEQUENCE [LARGE SCALE GENOMIC DNA]</scope>
    <source>
        <strain evidence="4">H14(2018)</strain>
    </source>
</reference>
<dbReference type="InterPro" id="IPR050639">
    <property type="entry name" value="SSR_resolvase"/>
</dbReference>
<evidence type="ECO:0000259" key="1">
    <source>
        <dbReference type="PROSITE" id="PS51736"/>
    </source>
</evidence>
<dbReference type="CDD" id="cd00338">
    <property type="entry name" value="Ser_Recombinase"/>
    <property type="match status" value="1"/>
</dbReference>
<dbReference type="InterPro" id="IPR011109">
    <property type="entry name" value="DNA_bind_recombinase_dom"/>
</dbReference>
<organism evidence="3 4">
    <name type="scientific">Micromonospora aurantiaca</name>
    <name type="common">nom. illeg.</name>
    <dbReference type="NCBI Taxonomy" id="47850"/>
    <lineage>
        <taxon>Bacteria</taxon>
        <taxon>Bacillati</taxon>
        <taxon>Actinomycetota</taxon>
        <taxon>Actinomycetes</taxon>
        <taxon>Micromonosporales</taxon>
        <taxon>Micromonosporaceae</taxon>
        <taxon>Micromonospora</taxon>
    </lineage>
</organism>
<dbReference type="Pfam" id="PF00239">
    <property type="entry name" value="Resolvase"/>
    <property type="match status" value="1"/>
</dbReference>